<dbReference type="InterPro" id="IPR050570">
    <property type="entry name" value="Cell_wall_metabolism_enzyme"/>
</dbReference>
<dbReference type="AlphaFoldDB" id="W6JUG0"/>
<dbReference type="SUPFAM" id="SSF51261">
    <property type="entry name" value="Duplicated hybrid motif"/>
    <property type="match status" value="1"/>
</dbReference>
<evidence type="ECO:0000313" key="5">
    <source>
        <dbReference type="EMBL" id="CCH72130.1"/>
    </source>
</evidence>
<keyword evidence="6" id="KW-1185">Reference proteome</keyword>
<feature type="compositionally biased region" description="Gly residues" evidence="3">
    <location>
        <begin position="310"/>
        <end position="332"/>
    </location>
</feature>
<evidence type="ECO:0000259" key="4">
    <source>
        <dbReference type="Pfam" id="PF01551"/>
    </source>
</evidence>
<sequence length="470" mass="49169">MMRLGPNGRVCSRQAITAAIAGSALVAAAVAGGPATADLRDDKRKVEAKIEKLHDDLDDTSTKLIEANALLEETQAKLPAARNALAAAQQAQADAQARNEQAKADLARAQADEQKASADLEATAAEMRDTQSRIANYAAQLYQEQGTGTLELALETSDLQQLTDRMVMADTLGDIQSDALAQLSTSNASLRATQDFLTATREKVADAQRATEATLAEARAATATAAQAEADLESLLDTREKAAAALDSEREAEKQRLAEYEDQSDEITTKLKEIEARQRREAAERRKREEEERKRAAAAAAAAQNNSGGTNSGGSGGTSSSGGTGSSGGSGGSTNPPPSGGFLSTPVPGAWVSSEFGMRYHPILNYWRLHSGRDYAASCGTPVYAAAPGSIVSAGWGGGYGNQVVIAHGLVDGDSLATTYNHLERIVATGGSVARGQLVGYVGTTGLSTGCHLHFEARVSGVPKDPRNWL</sequence>
<dbReference type="Pfam" id="PF01551">
    <property type="entry name" value="Peptidase_M23"/>
    <property type="match status" value="1"/>
</dbReference>
<dbReference type="InterPro" id="IPR016047">
    <property type="entry name" value="M23ase_b-sheet_dom"/>
</dbReference>
<evidence type="ECO:0000256" key="1">
    <source>
        <dbReference type="ARBA" id="ARBA00022729"/>
    </source>
</evidence>
<accession>W6JUG0</accession>
<name>W6JUG0_9MICO</name>
<feature type="domain" description="M23ase beta-sheet core" evidence="4">
    <location>
        <begin position="369"/>
        <end position="466"/>
    </location>
</feature>
<dbReference type="InterPro" id="IPR011055">
    <property type="entry name" value="Dup_hybrid_motif"/>
</dbReference>
<dbReference type="Proteomes" id="UP000035763">
    <property type="component" value="Unassembled WGS sequence"/>
</dbReference>
<gene>
    <name evidence="5" type="ORF">BN11_1370004</name>
</gene>
<dbReference type="GO" id="GO:0004222">
    <property type="term" value="F:metalloendopeptidase activity"/>
    <property type="evidence" value="ECO:0007669"/>
    <property type="project" value="TreeGrafter"/>
</dbReference>
<dbReference type="STRING" id="1193182.BN11_1370004"/>
<dbReference type="EMBL" id="CAJA01000043">
    <property type="protein sequence ID" value="CCH72130.1"/>
    <property type="molecule type" value="Genomic_DNA"/>
</dbReference>
<dbReference type="CDD" id="cd12797">
    <property type="entry name" value="M23_peptidase"/>
    <property type="match status" value="1"/>
</dbReference>
<feature type="region of interest" description="Disordered" evidence="3">
    <location>
        <begin position="244"/>
        <end position="342"/>
    </location>
</feature>
<feature type="coiled-coil region" evidence="2">
    <location>
        <begin position="36"/>
        <end position="140"/>
    </location>
</feature>
<feature type="compositionally biased region" description="Basic and acidic residues" evidence="3">
    <location>
        <begin position="267"/>
        <end position="295"/>
    </location>
</feature>
<dbReference type="PANTHER" id="PTHR21666">
    <property type="entry name" value="PEPTIDASE-RELATED"/>
    <property type="match status" value="1"/>
</dbReference>
<evidence type="ECO:0000256" key="3">
    <source>
        <dbReference type="SAM" id="MobiDB-lite"/>
    </source>
</evidence>
<feature type="compositionally biased region" description="Basic and acidic residues" evidence="3">
    <location>
        <begin position="244"/>
        <end position="259"/>
    </location>
</feature>
<keyword evidence="1" id="KW-0732">Signal</keyword>
<proteinExistence type="predicted"/>
<evidence type="ECO:0000256" key="2">
    <source>
        <dbReference type="SAM" id="Coils"/>
    </source>
</evidence>
<dbReference type="Gene3D" id="2.70.70.10">
    <property type="entry name" value="Glucose Permease (Domain IIA)"/>
    <property type="match status" value="1"/>
</dbReference>
<keyword evidence="2" id="KW-0175">Coiled coil</keyword>
<reference evidence="5 6" key="1">
    <citation type="journal article" date="2013" name="ISME J.">
        <title>A metabolic model for members of the genus Tetrasphaera involved in enhanced biological phosphorus removal.</title>
        <authorList>
            <person name="Kristiansen R."/>
            <person name="Nguyen H.T.T."/>
            <person name="Saunders A.M."/>
            <person name="Nielsen J.L."/>
            <person name="Wimmer R."/>
            <person name="Le V.Q."/>
            <person name="McIlroy S.J."/>
            <person name="Petrovski S."/>
            <person name="Seviour R.J."/>
            <person name="Calteau A."/>
            <person name="Nielsen K.L."/>
            <person name="Nielsen P.H."/>
        </authorList>
    </citation>
    <scope>NUCLEOTIDE SEQUENCE [LARGE SCALE GENOMIC DNA]</scope>
    <source>
        <strain evidence="5 6">Ben110</strain>
    </source>
</reference>
<organism evidence="5 6">
    <name type="scientific">Nostocoides australiense Ben110</name>
    <dbReference type="NCBI Taxonomy" id="1193182"/>
    <lineage>
        <taxon>Bacteria</taxon>
        <taxon>Bacillati</taxon>
        <taxon>Actinomycetota</taxon>
        <taxon>Actinomycetes</taxon>
        <taxon>Micrococcales</taxon>
        <taxon>Intrasporangiaceae</taxon>
        <taxon>Nostocoides</taxon>
    </lineage>
</organism>
<evidence type="ECO:0000313" key="6">
    <source>
        <dbReference type="Proteomes" id="UP000035763"/>
    </source>
</evidence>
<protein>
    <recommendedName>
        <fullName evidence="4">M23ase beta-sheet core domain-containing protein</fullName>
    </recommendedName>
</protein>
<dbReference type="PANTHER" id="PTHR21666:SF289">
    <property type="entry name" value="L-ALA--D-GLU ENDOPEPTIDASE"/>
    <property type="match status" value="1"/>
</dbReference>
<comment type="caution">
    <text evidence="5">The sequence shown here is derived from an EMBL/GenBank/DDBJ whole genome shotgun (WGS) entry which is preliminary data.</text>
</comment>
<feature type="compositionally biased region" description="Low complexity" evidence="3">
    <location>
        <begin position="297"/>
        <end position="309"/>
    </location>
</feature>